<reference evidence="3" key="1">
    <citation type="submission" date="2023-06" db="EMBL/GenBank/DDBJ databases">
        <authorList>
            <person name="Zeman M."/>
            <person name="Kubasova T."/>
            <person name="Jahodarova E."/>
            <person name="Nykrynova M."/>
            <person name="Rychlik I."/>
        </authorList>
    </citation>
    <scope>NUCLEOTIDE SEQUENCE</scope>
    <source>
        <strain evidence="3">ET15</strain>
        <strain evidence="2">ET37</strain>
    </source>
</reference>
<name>A0AAW7JGA9_9BACT</name>
<sequence>MGKFDNISVIAFDADDTLWDCQSHFADAERRYCGILEPYADATTVSDELFAVESANMPLLGYGGKAFTISLVENALKLSGYRISAADVARIIDLGKSLLSLPATPLPGVRDALEALRGYRLVLFTKGELHDQRGKLMRSGLSQYFSHVEIVADKSKAACLSLCRTLRVEPHRLLMVGNSFKSDIMPMLSIGASAVYVPFHVTWKYEHADEFSHDRLERITSISQLPGLL</sequence>
<evidence type="ECO:0000313" key="4">
    <source>
        <dbReference type="Proteomes" id="UP001167831"/>
    </source>
</evidence>
<dbReference type="InterPro" id="IPR023198">
    <property type="entry name" value="PGP-like_dom2"/>
</dbReference>
<dbReference type="GO" id="GO:0016787">
    <property type="term" value="F:hydrolase activity"/>
    <property type="evidence" value="ECO:0007669"/>
    <property type="project" value="UniProtKB-KW"/>
</dbReference>
<reference evidence="3" key="2">
    <citation type="submission" date="2023-08" db="EMBL/GenBank/DDBJ databases">
        <title>Identification and characterization of horizontal gene transfer across gut microbiota members of farm animals based on homology search.</title>
        <authorList>
            <person name="Schwarzerova J."/>
            <person name="Nykrynova M."/>
            <person name="Jureckova K."/>
            <person name="Cejkova D."/>
            <person name="Rychlik I."/>
        </authorList>
    </citation>
    <scope>NUCLEOTIDE SEQUENCE</scope>
    <source>
        <strain evidence="3">ET15</strain>
        <strain evidence="2">ET37</strain>
    </source>
</reference>
<dbReference type="RefSeq" id="WP_289824557.1">
    <property type="nucleotide sequence ID" value="NZ_JAUEIE010000001.1"/>
</dbReference>
<evidence type="ECO:0000313" key="2">
    <source>
        <dbReference type="EMBL" id="MDN0021803.1"/>
    </source>
</evidence>
<gene>
    <name evidence="2" type="ORF">QVN81_02015</name>
    <name evidence="3" type="ORF">QVN84_02010</name>
</gene>
<organism evidence="3 5">
    <name type="scientific">Leyella lascolaii</name>
    <dbReference type="NCBI Taxonomy" id="1776379"/>
    <lineage>
        <taxon>Bacteria</taxon>
        <taxon>Pseudomonadati</taxon>
        <taxon>Bacteroidota</taxon>
        <taxon>Bacteroidia</taxon>
        <taxon>Bacteroidales</taxon>
        <taxon>Prevotellaceae</taxon>
        <taxon>Leyella</taxon>
    </lineage>
</organism>
<dbReference type="Pfam" id="PF00702">
    <property type="entry name" value="Hydrolase"/>
    <property type="match status" value="1"/>
</dbReference>
<dbReference type="Proteomes" id="UP001168478">
    <property type="component" value="Unassembled WGS sequence"/>
</dbReference>
<dbReference type="InterPro" id="IPR023214">
    <property type="entry name" value="HAD_sf"/>
</dbReference>
<keyword evidence="1 3" id="KW-0378">Hydrolase</keyword>
<dbReference type="Gene3D" id="1.10.150.240">
    <property type="entry name" value="Putative phosphatase, domain 2"/>
    <property type="match status" value="1"/>
</dbReference>
<evidence type="ECO:0000256" key="1">
    <source>
        <dbReference type="ARBA" id="ARBA00022801"/>
    </source>
</evidence>
<dbReference type="SUPFAM" id="SSF56784">
    <property type="entry name" value="HAD-like"/>
    <property type="match status" value="1"/>
</dbReference>
<accession>A0AAW7JGA9</accession>
<dbReference type="EMBL" id="JAUEIE010000001">
    <property type="protein sequence ID" value="MDN0021803.1"/>
    <property type="molecule type" value="Genomic_DNA"/>
</dbReference>
<dbReference type="PANTHER" id="PTHR43316:SF8">
    <property type="entry name" value="HAD FAMILY HYDROLASE"/>
    <property type="match status" value="1"/>
</dbReference>
<proteinExistence type="predicted"/>
<dbReference type="SFLD" id="SFLDG01129">
    <property type="entry name" value="C1.5:_HAD__Beta-PGM__Phosphata"/>
    <property type="match status" value="1"/>
</dbReference>
<dbReference type="AlphaFoldDB" id="A0AAW7JGA9"/>
<dbReference type="PANTHER" id="PTHR43316">
    <property type="entry name" value="HYDROLASE, HALOACID DELAHOGENASE-RELATED"/>
    <property type="match status" value="1"/>
</dbReference>
<protein>
    <submittedName>
        <fullName evidence="3">HAD family hydrolase</fullName>
    </submittedName>
</protein>
<dbReference type="EMBL" id="JAUEIF010000001">
    <property type="protein sequence ID" value="MDN0024300.1"/>
    <property type="molecule type" value="Genomic_DNA"/>
</dbReference>
<dbReference type="InterPro" id="IPR036412">
    <property type="entry name" value="HAD-like_sf"/>
</dbReference>
<comment type="caution">
    <text evidence="3">The sequence shown here is derived from an EMBL/GenBank/DDBJ whole genome shotgun (WGS) entry which is preliminary data.</text>
</comment>
<dbReference type="Gene3D" id="3.40.50.1000">
    <property type="entry name" value="HAD superfamily/HAD-like"/>
    <property type="match status" value="1"/>
</dbReference>
<keyword evidence="4" id="KW-1185">Reference proteome</keyword>
<evidence type="ECO:0000313" key="5">
    <source>
        <dbReference type="Proteomes" id="UP001168478"/>
    </source>
</evidence>
<evidence type="ECO:0000313" key="3">
    <source>
        <dbReference type="EMBL" id="MDN0024300.1"/>
    </source>
</evidence>
<dbReference type="SFLD" id="SFLDS00003">
    <property type="entry name" value="Haloacid_Dehalogenase"/>
    <property type="match status" value="1"/>
</dbReference>
<dbReference type="InterPro" id="IPR051540">
    <property type="entry name" value="S-2-haloacid_dehalogenase"/>
</dbReference>
<dbReference type="Proteomes" id="UP001167831">
    <property type="component" value="Unassembled WGS sequence"/>
</dbReference>